<feature type="domain" description="Helicase ATP-binding" evidence="11">
    <location>
        <begin position="32"/>
        <end position="210"/>
    </location>
</feature>
<evidence type="ECO:0000313" key="15">
    <source>
        <dbReference type="Proteomes" id="UP000256970"/>
    </source>
</evidence>
<dbReference type="InterPro" id="IPR050079">
    <property type="entry name" value="DEAD_box_RNA_helicase"/>
</dbReference>
<dbReference type="InterPro" id="IPR014001">
    <property type="entry name" value="Helicase_ATP-bd"/>
</dbReference>
<evidence type="ECO:0000313" key="14">
    <source>
        <dbReference type="EMBL" id="SZX76391.1"/>
    </source>
</evidence>
<feature type="domain" description="DEAD-box RNA helicase Q" evidence="13">
    <location>
        <begin position="1"/>
        <end position="29"/>
    </location>
</feature>
<dbReference type="EMBL" id="FNXT01001257">
    <property type="protein sequence ID" value="SZX76391.1"/>
    <property type="molecule type" value="Genomic_DNA"/>
</dbReference>
<keyword evidence="15" id="KW-1185">Reference proteome</keyword>
<dbReference type="PROSITE" id="PS51194">
    <property type="entry name" value="HELICASE_CTER"/>
    <property type="match status" value="1"/>
</dbReference>
<dbReference type="Pfam" id="PF00270">
    <property type="entry name" value="DEAD"/>
    <property type="match status" value="1"/>
</dbReference>
<keyword evidence="5" id="KW-0067">ATP-binding</keyword>
<organism evidence="14 15">
    <name type="scientific">Tetradesmus obliquus</name>
    <name type="common">Green alga</name>
    <name type="synonym">Acutodesmus obliquus</name>
    <dbReference type="NCBI Taxonomy" id="3088"/>
    <lineage>
        <taxon>Eukaryota</taxon>
        <taxon>Viridiplantae</taxon>
        <taxon>Chlorophyta</taxon>
        <taxon>core chlorophytes</taxon>
        <taxon>Chlorophyceae</taxon>
        <taxon>CS clade</taxon>
        <taxon>Sphaeropleales</taxon>
        <taxon>Scenedesmaceae</taxon>
        <taxon>Tetradesmus</taxon>
    </lineage>
</organism>
<dbReference type="GO" id="GO:0005524">
    <property type="term" value="F:ATP binding"/>
    <property type="evidence" value="ECO:0007669"/>
    <property type="project" value="UniProtKB-KW"/>
</dbReference>
<evidence type="ECO:0000256" key="4">
    <source>
        <dbReference type="ARBA" id="ARBA00022806"/>
    </source>
</evidence>
<keyword evidence="4" id="KW-0347">Helicase</keyword>
<evidence type="ECO:0000256" key="2">
    <source>
        <dbReference type="ARBA" id="ARBA00022741"/>
    </source>
</evidence>
<dbReference type="PANTHER" id="PTHR47959">
    <property type="entry name" value="ATP-DEPENDENT RNA HELICASE RHLE-RELATED"/>
    <property type="match status" value="1"/>
</dbReference>
<dbReference type="InterPro" id="IPR027417">
    <property type="entry name" value="P-loop_NTPase"/>
</dbReference>
<dbReference type="CDD" id="cd18787">
    <property type="entry name" value="SF2_C_DEAD"/>
    <property type="match status" value="1"/>
</dbReference>
<dbReference type="Proteomes" id="UP000256970">
    <property type="component" value="Unassembled WGS sequence"/>
</dbReference>
<evidence type="ECO:0000256" key="1">
    <source>
        <dbReference type="ARBA" id="ARBA00012552"/>
    </source>
</evidence>
<evidence type="ECO:0000256" key="5">
    <source>
        <dbReference type="ARBA" id="ARBA00022840"/>
    </source>
</evidence>
<proteinExistence type="inferred from homology"/>
<dbReference type="EC" id="3.6.4.13" evidence="1"/>
<evidence type="ECO:0000256" key="6">
    <source>
        <dbReference type="ARBA" id="ARBA00022884"/>
    </source>
</evidence>
<evidence type="ECO:0000256" key="10">
    <source>
        <dbReference type="SAM" id="MobiDB-lite"/>
    </source>
</evidence>
<dbReference type="SUPFAM" id="SSF52540">
    <property type="entry name" value="P-loop containing nucleoside triphosphate hydrolases"/>
    <property type="match status" value="2"/>
</dbReference>
<dbReference type="STRING" id="3088.A0A383WG42"/>
<dbReference type="GO" id="GO:0003723">
    <property type="term" value="F:RNA binding"/>
    <property type="evidence" value="ECO:0007669"/>
    <property type="project" value="UniProtKB-KW"/>
</dbReference>
<keyword evidence="2" id="KW-0547">Nucleotide-binding</keyword>
<dbReference type="PANTHER" id="PTHR47959:SF21">
    <property type="entry name" value="DEAD-BOX HELICASE 56"/>
    <property type="match status" value="1"/>
</dbReference>
<feature type="region of interest" description="Disordered" evidence="10">
    <location>
        <begin position="445"/>
        <end position="511"/>
    </location>
</feature>
<evidence type="ECO:0000259" key="13">
    <source>
        <dbReference type="PROSITE" id="PS51195"/>
    </source>
</evidence>
<dbReference type="GO" id="GO:0003724">
    <property type="term" value="F:RNA helicase activity"/>
    <property type="evidence" value="ECO:0007669"/>
    <property type="project" value="UniProtKB-EC"/>
</dbReference>
<dbReference type="InterPro" id="IPR011545">
    <property type="entry name" value="DEAD/DEAH_box_helicase_dom"/>
</dbReference>
<evidence type="ECO:0000256" key="7">
    <source>
        <dbReference type="ARBA" id="ARBA00038041"/>
    </source>
</evidence>
<reference evidence="14 15" key="1">
    <citation type="submission" date="2016-10" db="EMBL/GenBank/DDBJ databases">
        <authorList>
            <person name="Cai Z."/>
        </authorList>
    </citation>
    <scope>NUCLEOTIDE SEQUENCE [LARGE SCALE GENOMIC DNA]</scope>
</reference>
<feature type="compositionally biased region" description="Low complexity" evidence="10">
    <location>
        <begin position="445"/>
        <end position="476"/>
    </location>
</feature>
<feature type="compositionally biased region" description="Acidic residues" evidence="10">
    <location>
        <begin position="477"/>
        <end position="489"/>
    </location>
</feature>
<dbReference type="GO" id="GO:0016787">
    <property type="term" value="F:hydrolase activity"/>
    <property type="evidence" value="ECO:0007669"/>
    <property type="project" value="UniProtKB-KW"/>
</dbReference>
<gene>
    <name evidence="14" type="ORF">BQ4739_LOCUS16779</name>
</gene>
<evidence type="ECO:0000259" key="12">
    <source>
        <dbReference type="PROSITE" id="PS51194"/>
    </source>
</evidence>
<evidence type="ECO:0000256" key="9">
    <source>
        <dbReference type="PROSITE-ProRule" id="PRU00552"/>
    </source>
</evidence>
<comment type="similarity">
    <text evidence="7">Belongs to the DEAD box helicase family. DDX56/DBP9 subfamily.</text>
</comment>
<dbReference type="SMART" id="SM00490">
    <property type="entry name" value="HELICc"/>
    <property type="match status" value="1"/>
</dbReference>
<dbReference type="SMART" id="SM00487">
    <property type="entry name" value="DEXDc"/>
    <property type="match status" value="1"/>
</dbReference>
<dbReference type="PROSITE" id="PS51195">
    <property type="entry name" value="Q_MOTIF"/>
    <property type="match status" value="1"/>
</dbReference>
<dbReference type="Gene3D" id="3.40.50.300">
    <property type="entry name" value="P-loop containing nucleotide triphosphate hydrolases"/>
    <property type="match status" value="2"/>
</dbReference>
<feature type="region of interest" description="Disordered" evidence="10">
    <location>
        <begin position="358"/>
        <end position="387"/>
    </location>
</feature>
<feature type="domain" description="Helicase C-terminal" evidence="12">
    <location>
        <begin position="270"/>
        <end position="464"/>
    </location>
</feature>
<dbReference type="Pfam" id="PF00271">
    <property type="entry name" value="Helicase_C"/>
    <property type="match status" value="1"/>
</dbReference>
<keyword evidence="3" id="KW-0378">Hydrolase</keyword>
<feature type="short sequence motif" description="Q motif" evidence="9">
    <location>
        <begin position="1"/>
        <end position="29"/>
    </location>
</feature>
<evidence type="ECO:0000256" key="8">
    <source>
        <dbReference type="ARBA" id="ARBA00047984"/>
    </source>
</evidence>
<accession>A0A383WG42</accession>
<dbReference type="PROSITE" id="PS51192">
    <property type="entry name" value="HELICASE_ATP_BIND_1"/>
    <property type="match status" value="1"/>
</dbReference>
<dbReference type="GO" id="GO:0005829">
    <property type="term" value="C:cytosol"/>
    <property type="evidence" value="ECO:0007669"/>
    <property type="project" value="TreeGrafter"/>
</dbReference>
<protein>
    <recommendedName>
        <fullName evidence="1">RNA helicase</fullName>
        <ecNumber evidence="1">3.6.4.13</ecNumber>
    </recommendedName>
</protein>
<dbReference type="InterPro" id="IPR001650">
    <property type="entry name" value="Helicase_C-like"/>
</dbReference>
<dbReference type="InterPro" id="IPR014014">
    <property type="entry name" value="RNA_helicase_DEAD_Q_motif"/>
</dbReference>
<sequence>MNFQETGLDPRILRALAKQGFSQPTAVQAATIPAALEGKDIVARARTGSGKTLAYLLPALQRIVTSKSSRQPWQVLVLVPTRELCDQVAGEAKAVAAHCGVPISVTPLLGATPVAQRAAVAAAGALVVATPARIATAMREGWLQPSLLSQSLQVLVLDEADLLLSYGYAEDLQALAVHIPRSAQCMLMSATSSAEVEQLQQLVLHNPVTLNLLAAAGSAAAAGAAGDSDAAAAADGGAAGFGDGGAGSAAEISHFSYSCAADDRRLVVLALLKLGLLRKKVLIFAGSVEAGVGLRLFLESFGLRLGCLHAELPVNSRSHILASFNKGLFDFLIAVDDVHARDRTAAAAAAAAAAAEADVGRGRKRKRKQQDKPGKQQQQQKARKDEEFGVTRGIDFKGVRSIINFDIPDSVQGYVHRVGRTGRAGQSGLALTLLTPQDDDFRQELQQALQQQQQQQQSAAAAAGVAAAAGDSSSSSSDDDSSGSEDEGEGGGRRSRRKAAQDRPALRPFSRLSRPSLEALRYRAEDVARTITRGAVREARARELQRELLNSEKLADYFEEHEAERALLKHDKPMHRKAGNAPHLKHVPAYLKDPAAVAAAQAAAAAAAAVAAAQRRPKQKGPKNKRVKRADPLKAVGDAAAAAPAAAGAPGAAAAAPPAAAAGGVFMRAPKKGGSAVDEELTELEKRALAKPLKPSKAKALAGVGGPAYKAQAQGKKVAAVAAGGKYNVKKVRPTMGAGAKSRR</sequence>
<name>A0A383WG42_TETOB</name>
<dbReference type="AlphaFoldDB" id="A0A383WG42"/>
<comment type="catalytic activity">
    <reaction evidence="8">
        <text>ATP + H2O = ADP + phosphate + H(+)</text>
        <dbReference type="Rhea" id="RHEA:13065"/>
        <dbReference type="ChEBI" id="CHEBI:15377"/>
        <dbReference type="ChEBI" id="CHEBI:15378"/>
        <dbReference type="ChEBI" id="CHEBI:30616"/>
        <dbReference type="ChEBI" id="CHEBI:43474"/>
        <dbReference type="ChEBI" id="CHEBI:456216"/>
        <dbReference type="EC" id="3.6.4.13"/>
    </reaction>
</comment>
<evidence type="ECO:0000259" key="11">
    <source>
        <dbReference type="PROSITE" id="PS51192"/>
    </source>
</evidence>
<keyword evidence="6" id="KW-0694">RNA-binding</keyword>
<evidence type="ECO:0000256" key="3">
    <source>
        <dbReference type="ARBA" id="ARBA00022801"/>
    </source>
</evidence>